<name>A0A2T4MZJ6_AERVE</name>
<evidence type="ECO:0000313" key="1">
    <source>
        <dbReference type="EMBL" id="PTH79983.1"/>
    </source>
</evidence>
<protein>
    <submittedName>
        <fullName evidence="1">Uncharacterized protein</fullName>
    </submittedName>
</protein>
<dbReference type="EMBL" id="PZKL01000037">
    <property type="protein sequence ID" value="PTH79983.1"/>
    <property type="molecule type" value="Genomic_DNA"/>
</dbReference>
<evidence type="ECO:0000313" key="2">
    <source>
        <dbReference type="Proteomes" id="UP000241986"/>
    </source>
</evidence>
<proteinExistence type="predicted"/>
<gene>
    <name evidence="1" type="ORF">DAA48_15545</name>
</gene>
<dbReference type="Proteomes" id="UP000241986">
    <property type="component" value="Unassembled WGS sequence"/>
</dbReference>
<comment type="caution">
    <text evidence="1">The sequence shown here is derived from an EMBL/GenBank/DDBJ whole genome shotgun (WGS) entry which is preliminary data.</text>
</comment>
<reference evidence="1 2" key="1">
    <citation type="submission" date="2018-03" db="EMBL/GenBank/DDBJ databases">
        <title>Aeromonas veronii whole genome sequencing and analysis.</title>
        <authorList>
            <person name="Xie H."/>
            <person name="Liu T."/>
            <person name="Wang K."/>
        </authorList>
    </citation>
    <scope>NUCLEOTIDE SEQUENCE [LARGE SCALE GENOMIC DNA]</scope>
    <source>
        <strain evidence="1 2">XH.VA.1</strain>
    </source>
</reference>
<organism evidence="1 2">
    <name type="scientific">Aeromonas veronii</name>
    <dbReference type="NCBI Taxonomy" id="654"/>
    <lineage>
        <taxon>Bacteria</taxon>
        <taxon>Pseudomonadati</taxon>
        <taxon>Pseudomonadota</taxon>
        <taxon>Gammaproteobacteria</taxon>
        <taxon>Aeromonadales</taxon>
        <taxon>Aeromonadaceae</taxon>
        <taxon>Aeromonas</taxon>
    </lineage>
</organism>
<accession>A0A2T4MZJ6</accession>
<sequence length="130" mass="14920">MKAYRHCLIVKLFQIKSKTLRKNIASLIRNINMGLKSKGFADNKGLTDKAIESLHGFFWYFDDKKTKDEAERQINELIKSAHAKRIGIQSTIRKTRIKGSFCKRILLPSASRNNVVVFPPASTRDMEPCH</sequence>
<dbReference type="RefSeq" id="WP_107683865.1">
    <property type="nucleotide sequence ID" value="NZ_PZKL01000037.1"/>
</dbReference>
<dbReference type="AlphaFoldDB" id="A0A2T4MZJ6"/>